<dbReference type="PROSITE" id="PS51194">
    <property type="entry name" value="HELICASE_CTER"/>
    <property type="match status" value="1"/>
</dbReference>
<evidence type="ECO:0000256" key="3">
    <source>
        <dbReference type="ARBA" id="ARBA00022806"/>
    </source>
</evidence>
<evidence type="ECO:0000256" key="4">
    <source>
        <dbReference type="ARBA" id="ARBA00022840"/>
    </source>
</evidence>
<feature type="short sequence motif" description="Q motif" evidence="6">
    <location>
        <begin position="1"/>
        <end position="29"/>
    </location>
</feature>
<dbReference type="CDD" id="cd00268">
    <property type="entry name" value="DEADc"/>
    <property type="match status" value="1"/>
</dbReference>
<feature type="domain" description="Helicase C-terminal" evidence="8">
    <location>
        <begin position="221"/>
        <end position="378"/>
    </location>
</feature>
<protein>
    <submittedName>
        <fullName evidence="10">DEAD/DEAH box helicase</fullName>
    </submittedName>
</protein>
<accession>A0AA42J0J5</accession>
<evidence type="ECO:0000259" key="7">
    <source>
        <dbReference type="PROSITE" id="PS51192"/>
    </source>
</evidence>
<keyword evidence="1" id="KW-0547">Nucleotide-binding</keyword>
<evidence type="ECO:0000313" key="11">
    <source>
        <dbReference type="Proteomes" id="UP001169242"/>
    </source>
</evidence>
<dbReference type="InterPro" id="IPR001650">
    <property type="entry name" value="Helicase_C-like"/>
</dbReference>
<dbReference type="PANTHER" id="PTHR47959">
    <property type="entry name" value="ATP-DEPENDENT RNA HELICASE RHLE-RELATED"/>
    <property type="match status" value="1"/>
</dbReference>
<keyword evidence="2" id="KW-0378">Hydrolase</keyword>
<dbReference type="InterPro" id="IPR014014">
    <property type="entry name" value="RNA_helicase_DEAD_Q_motif"/>
</dbReference>
<dbReference type="PANTHER" id="PTHR47959:SF13">
    <property type="entry name" value="ATP-DEPENDENT RNA HELICASE RHLE"/>
    <property type="match status" value="1"/>
</dbReference>
<dbReference type="AlphaFoldDB" id="A0AA42J0J5"/>
<keyword evidence="3 10" id="KW-0347">Helicase</keyword>
<evidence type="ECO:0000259" key="8">
    <source>
        <dbReference type="PROSITE" id="PS51194"/>
    </source>
</evidence>
<dbReference type="InterPro" id="IPR014001">
    <property type="entry name" value="Helicase_ATP-bd"/>
</dbReference>
<organism evidence="10 11">
    <name type="scientific">Holtiella tumoricola</name>
    <dbReference type="NCBI Taxonomy" id="3018743"/>
    <lineage>
        <taxon>Bacteria</taxon>
        <taxon>Bacillati</taxon>
        <taxon>Bacillota</taxon>
        <taxon>Clostridia</taxon>
        <taxon>Lachnospirales</taxon>
        <taxon>Cellulosilyticaceae</taxon>
        <taxon>Holtiella</taxon>
    </lineage>
</organism>
<dbReference type="GO" id="GO:0005829">
    <property type="term" value="C:cytosol"/>
    <property type="evidence" value="ECO:0007669"/>
    <property type="project" value="TreeGrafter"/>
</dbReference>
<dbReference type="GO" id="GO:0003676">
    <property type="term" value="F:nucleic acid binding"/>
    <property type="evidence" value="ECO:0007669"/>
    <property type="project" value="InterPro"/>
</dbReference>
<comment type="similarity">
    <text evidence="5">Belongs to the DEAD box helicase family.</text>
</comment>
<dbReference type="InterPro" id="IPR027417">
    <property type="entry name" value="P-loop_NTPase"/>
</dbReference>
<dbReference type="Pfam" id="PF00270">
    <property type="entry name" value="DEAD"/>
    <property type="match status" value="1"/>
</dbReference>
<comment type="caution">
    <text evidence="10">The sequence shown here is derived from an EMBL/GenBank/DDBJ whole genome shotgun (WGS) entry which is preliminary data.</text>
</comment>
<sequence>MVFQDFGLDQAIIQGIEAQDYQEPTPIQKQAIPVLLKGRDLVGCAQTGTGKTAAFAIPILQNLLKEDRQGNQEDKKQVRALVLAPTRELAIQIGEQFEHYGAHLDMKVGVIFGGVTPKRHIKVLKREPEILVATPGRLVDLVQQGFVKLERVGIFVLDEADQMLDVGMIKQVKTVIAQLPKKRQNILFSATMPKEVTKLAHTLLKNPVQVEAEKSPDGEIQVKQQVYFVEEPDKTERLLQFLKTEAFESILIFTRTKKKADKVSKAINVANIRNKAIHGDKNQSERQKVLELFKQKEIKILVATDIAARGIDIDKLSHVINMDIPNVPETYIHRIGRTGRAGQSGTAISFCSEDEREWLKAIEKLQGKSLEVMNENLL</sequence>
<dbReference type="EMBL" id="JAQIFT010000036">
    <property type="protein sequence ID" value="MDA3731464.1"/>
    <property type="molecule type" value="Genomic_DNA"/>
</dbReference>
<dbReference type="CDD" id="cd18787">
    <property type="entry name" value="SF2_C_DEAD"/>
    <property type="match status" value="1"/>
</dbReference>
<dbReference type="PROSITE" id="PS51192">
    <property type="entry name" value="HELICASE_ATP_BIND_1"/>
    <property type="match status" value="1"/>
</dbReference>
<gene>
    <name evidence="10" type="ORF">PBV87_08235</name>
</gene>
<dbReference type="Pfam" id="PF00271">
    <property type="entry name" value="Helicase_C"/>
    <property type="match status" value="1"/>
</dbReference>
<dbReference type="GO" id="GO:0016787">
    <property type="term" value="F:hydrolase activity"/>
    <property type="evidence" value="ECO:0007669"/>
    <property type="project" value="UniProtKB-KW"/>
</dbReference>
<evidence type="ECO:0000256" key="5">
    <source>
        <dbReference type="ARBA" id="ARBA00038437"/>
    </source>
</evidence>
<evidence type="ECO:0000256" key="6">
    <source>
        <dbReference type="PROSITE-ProRule" id="PRU00552"/>
    </source>
</evidence>
<dbReference type="SMART" id="SM00487">
    <property type="entry name" value="DEXDc"/>
    <property type="match status" value="1"/>
</dbReference>
<dbReference type="Proteomes" id="UP001169242">
    <property type="component" value="Unassembled WGS sequence"/>
</dbReference>
<dbReference type="GO" id="GO:0005524">
    <property type="term" value="F:ATP binding"/>
    <property type="evidence" value="ECO:0007669"/>
    <property type="project" value="UniProtKB-KW"/>
</dbReference>
<dbReference type="InterPro" id="IPR050079">
    <property type="entry name" value="DEAD_box_RNA_helicase"/>
</dbReference>
<dbReference type="Gene3D" id="3.40.50.300">
    <property type="entry name" value="P-loop containing nucleotide triphosphate hydrolases"/>
    <property type="match status" value="2"/>
</dbReference>
<evidence type="ECO:0000259" key="9">
    <source>
        <dbReference type="PROSITE" id="PS51195"/>
    </source>
</evidence>
<dbReference type="InterPro" id="IPR011545">
    <property type="entry name" value="DEAD/DEAH_box_helicase_dom"/>
</dbReference>
<proteinExistence type="inferred from homology"/>
<dbReference type="GO" id="GO:0003724">
    <property type="term" value="F:RNA helicase activity"/>
    <property type="evidence" value="ECO:0007669"/>
    <property type="project" value="InterPro"/>
</dbReference>
<evidence type="ECO:0000256" key="1">
    <source>
        <dbReference type="ARBA" id="ARBA00022741"/>
    </source>
</evidence>
<name>A0AA42J0J5_9FIRM</name>
<keyword evidence="4" id="KW-0067">ATP-binding</keyword>
<feature type="domain" description="Helicase ATP-binding" evidence="7">
    <location>
        <begin position="32"/>
        <end position="210"/>
    </location>
</feature>
<feature type="domain" description="DEAD-box RNA helicase Q" evidence="9">
    <location>
        <begin position="1"/>
        <end position="29"/>
    </location>
</feature>
<evidence type="ECO:0000256" key="2">
    <source>
        <dbReference type="ARBA" id="ARBA00022801"/>
    </source>
</evidence>
<dbReference type="InterPro" id="IPR044742">
    <property type="entry name" value="DEAD/DEAH_RhlB"/>
</dbReference>
<reference evidence="10" key="1">
    <citation type="journal article" date="2023" name="Int. J. Syst. Evol. Microbiol.">
        <title>&lt;i&gt;Holtiella tumoricola&lt;/i&gt; gen. nov. sp. nov., isolated from a human clinical sample.</title>
        <authorList>
            <person name="Allen-Vercoe E."/>
            <person name="Daigneault M.C."/>
            <person name="Vancuren S.J."/>
            <person name="Cochrane K."/>
            <person name="O'Neal L.L."/>
            <person name="Sankaranarayanan K."/>
            <person name="Lawson P.A."/>
        </authorList>
    </citation>
    <scope>NUCLEOTIDE SEQUENCE</scope>
    <source>
        <strain evidence="10">CC70A</strain>
    </source>
</reference>
<evidence type="ECO:0000313" key="10">
    <source>
        <dbReference type="EMBL" id="MDA3731464.1"/>
    </source>
</evidence>
<dbReference type="RefSeq" id="WP_271011850.1">
    <property type="nucleotide sequence ID" value="NZ_JAQIFT010000036.1"/>
</dbReference>
<dbReference type="SMART" id="SM00490">
    <property type="entry name" value="HELICc"/>
    <property type="match status" value="1"/>
</dbReference>
<keyword evidence="11" id="KW-1185">Reference proteome</keyword>
<dbReference type="PROSITE" id="PS51195">
    <property type="entry name" value="Q_MOTIF"/>
    <property type="match status" value="1"/>
</dbReference>
<dbReference type="SUPFAM" id="SSF52540">
    <property type="entry name" value="P-loop containing nucleoside triphosphate hydrolases"/>
    <property type="match status" value="1"/>
</dbReference>